<accession>A0A9Y2AHF8</accession>
<proteinExistence type="predicted"/>
<sequence length="137" mass="16569">MKTERMEELYREIANILNNMVPEEWQKIHVYAEVREGYASVFFYYYPIGVNTPMYSLDITDRFIVNDEYFSGLDHQLYDAFRKLLSEFKLQEQQAWTNLTLTLYSDGNFKINYEYDDVAQISPVEKKEKWKIKYLNL</sequence>
<gene>
    <name evidence="1" type="ORF">P3F81_00735</name>
</gene>
<dbReference type="EMBL" id="CP120678">
    <property type="protein sequence ID" value="WIW70884.1"/>
    <property type="molecule type" value="Genomic_DNA"/>
</dbReference>
<evidence type="ECO:0000313" key="1">
    <source>
        <dbReference type="EMBL" id="WIW70884.1"/>
    </source>
</evidence>
<dbReference type="Pfam" id="PF04634">
    <property type="entry name" value="YezG-like"/>
    <property type="match status" value="1"/>
</dbReference>
<keyword evidence="2" id="KW-1185">Reference proteome</keyword>
<dbReference type="Gene3D" id="3.30.500.20">
    <property type="entry name" value="BH3703-like domains"/>
    <property type="match status" value="1"/>
</dbReference>
<protein>
    <submittedName>
        <fullName evidence="1">DUF600 family protein</fullName>
    </submittedName>
</protein>
<organism evidence="1 2">
    <name type="scientific">Selenobaculum gibii</name>
    <dbReference type="NCBI Taxonomy" id="3054208"/>
    <lineage>
        <taxon>Bacteria</taxon>
        <taxon>Bacillati</taxon>
        <taxon>Bacillota</taxon>
        <taxon>Negativicutes</taxon>
        <taxon>Selenomonadales</taxon>
        <taxon>Selenomonadaceae</taxon>
        <taxon>Selenobaculum</taxon>
    </lineage>
</organism>
<evidence type="ECO:0000313" key="2">
    <source>
        <dbReference type="Proteomes" id="UP001243623"/>
    </source>
</evidence>
<name>A0A9Y2AHF8_9FIRM</name>
<dbReference type="SUPFAM" id="SSF160424">
    <property type="entry name" value="BH3703-like"/>
    <property type="match status" value="1"/>
</dbReference>
<dbReference type="InterPro" id="IPR006728">
    <property type="entry name" value="YezG-like"/>
</dbReference>
<dbReference type="KEGG" id="sgbi:P3F81_00735"/>
<reference evidence="1" key="1">
    <citation type="submission" date="2023-03" db="EMBL/GenBank/DDBJ databases">
        <title>Selenobaculum gbiensis gen. nov. sp. nov., a new bacterium isolated from the gut microbiota of IBD patient.</title>
        <authorList>
            <person name="Yeo S."/>
            <person name="Park H."/>
            <person name="Huh C.S."/>
        </authorList>
    </citation>
    <scope>NUCLEOTIDE SEQUENCE</scope>
    <source>
        <strain evidence="1">ICN-92133</strain>
    </source>
</reference>
<dbReference type="InterPro" id="IPR036170">
    <property type="entry name" value="YezG-like_sf"/>
</dbReference>
<dbReference type="RefSeq" id="WP_147667297.1">
    <property type="nucleotide sequence ID" value="NZ_CP120678.1"/>
</dbReference>
<dbReference type="AlphaFoldDB" id="A0A9Y2AHF8"/>
<dbReference type="NCBIfam" id="TIGR01741">
    <property type="entry name" value="staph_tand_hypo"/>
    <property type="match status" value="1"/>
</dbReference>
<dbReference type="Proteomes" id="UP001243623">
    <property type="component" value="Chromosome"/>
</dbReference>